<proteinExistence type="predicted"/>
<gene>
    <name evidence="1" type="ORF">PLOB_00034435</name>
</gene>
<sequence length="123" mass="14429">MGRGGDFADLSMFKRRSVFTRTQLGSLLLEDIPFQFSISSRCLTTFRKLWIWDRSNLYDHDAPCAVCFVKSRGSMLMIPAQNDCPSGWTEEYYGYLMTAYYYHANQKDYLCVDKDQEYVHDTE</sequence>
<reference evidence="1 2" key="1">
    <citation type="submission" date="2022-05" db="EMBL/GenBank/DDBJ databases">
        <authorList>
            <consortium name="Genoscope - CEA"/>
            <person name="William W."/>
        </authorList>
    </citation>
    <scope>NUCLEOTIDE SEQUENCE [LARGE SCALE GENOMIC DNA]</scope>
</reference>
<comment type="caution">
    <text evidence="1">The sequence shown here is derived from an EMBL/GenBank/DDBJ whole genome shotgun (WGS) entry which is preliminary data.</text>
</comment>
<dbReference type="InterPro" id="IPR051077">
    <property type="entry name" value="Ca-dependent_lectin"/>
</dbReference>
<keyword evidence="2" id="KW-1185">Reference proteome</keyword>
<dbReference type="EMBL" id="CALNXK010000047">
    <property type="protein sequence ID" value="CAH3130135.1"/>
    <property type="molecule type" value="Genomic_DNA"/>
</dbReference>
<dbReference type="Proteomes" id="UP001159405">
    <property type="component" value="Unassembled WGS sequence"/>
</dbReference>
<dbReference type="PANTHER" id="PTHR24024">
    <property type="entry name" value="PULMONARY SURFACTANT-ASSOCIATED PROTEIN A"/>
    <property type="match status" value="1"/>
</dbReference>
<accession>A0ABN8P1B6</accession>
<evidence type="ECO:0000313" key="2">
    <source>
        <dbReference type="Proteomes" id="UP001159405"/>
    </source>
</evidence>
<organism evidence="1 2">
    <name type="scientific">Porites lobata</name>
    <dbReference type="NCBI Taxonomy" id="104759"/>
    <lineage>
        <taxon>Eukaryota</taxon>
        <taxon>Metazoa</taxon>
        <taxon>Cnidaria</taxon>
        <taxon>Anthozoa</taxon>
        <taxon>Hexacorallia</taxon>
        <taxon>Scleractinia</taxon>
        <taxon>Fungiina</taxon>
        <taxon>Poritidae</taxon>
        <taxon>Porites</taxon>
    </lineage>
</organism>
<dbReference type="PANTHER" id="PTHR24024:SF18">
    <property type="entry name" value="SHORT-CHAIN COLLAGEN C4-LIKE"/>
    <property type="match status" value="1"/>
</dbReference>
<name>A0ABN8P1B6_9CNID</name>
<protein>
    <submittedName>
        <fullName evidence="1">Uncharacterized protein</fullName>
    </submittedName>
</protein>
<evidence type="ECO:0000313" key="1">
    <source>
        <dbReference type="EMBL" id="CAH3130135.1"/>
    </source>
</evidence>